<dbReference type="InterPro" id="IPR050194">
    <property type="entry name" value="Glycosyltransferase_grp1"/>
</dbReference>
<dbReference type="Proteomes" id="UP000192997">
    <property type="component" value="Unassembled WGS sequence"/>
</dbReference>
<evidence type="ECO:0000313" key="3">
    <source>
        <dbReference type="Proteomes" id="UP000192997"/>
    </source>
</evidence>
<proteinExistence type="predicted"/>
<dbReference type="Pfam" id="PF13692">
    <property type="entry name" value="Glyco_trans_1_4"/>
    <property type="match status" value="1"/>
</dbReference>
<dbReference type="InterPro" id="IPR028098">
    <property type="entry name" value="Glyco_trans_4-like_N"/>
</dbReference>
<dbReference type="SUPFAM" id="SSF53756">
    <property type="entry name" value="UDP-Glycosyltransferase/glycogen phosphorylase"/>
    <property type="match status" value="1"/>
</dbReference>
<protein>
    <recommendedName>
        <fullName evidence="1">Glycosyltransferase subfamily 4-like N-terminal domain-containing protein</fullName>
    </recommendedName>
</protein>
<dbReference type="CDD" id="cd03808">
    <property type="entry name" value="GT4_CapM-like"/>
    <property type="match status" value="1"/>
</dbReference>
<dbReference type="RefSeq" id="WP_085726746.1">
    <property type="nucleotide sequence ID" value="NZ_NBYN01000004.1"/>
</dbReference>
<evidence type="ECO:0000313" key="2">
    <source>
        <dbReference type="EMBL" id="OSO97088.1"/>
    </source>
</evidence>
<dbReference type="PANTHER" id="PTHR45947:SF3">
    <property type="entry name" value="SULFOQUINOVOSYL TRANSFERASE SQD2"/>
    <property type="match status" value="1"/>
</dbReference>
<evidence type="ECO:0000259" key="1">
    <source>
        <dbReference type="Pfam" id="PF13477"/>
    </source>
</evidence>
<dbReference type="AlphaFoldDB" id="A0A1X4GIY0"/>
<dbReference type="Pfam" id="PF13477">
    <property type="entry name" value="Glyco_trans_4_2"/>
    <property type="match status" value="1"/>
</dbReference>
<reference evidence="3" key="1">
    <citation type="submission" date="2017-04" db="EMBL/GenBank/DDBJ databases">
        <authorList>
            <person name="Abreu V.A."/>
            <person name="Popin R.V."/>
            <person name="Rigonato J."/>
            <person name="Andreote A.P."/>
            <person name="Schaker P.C."/>
            <person name="Hoff-Risseti C."/>
            <person name="Alvarenga D.O."/>
            <person name="Varani A.M."/>
            <person name="Fiore M.F."/>
        </authorList>
    </citation>
    <scope>NUCLEOTIDE SEQUENCE [LARGE SCALE GENOMIC DNA]</scope>
    <source>
        <strain evidence="3">CENA303</strain>
    </source>
</reference>
<dbReference type="EMBL" id="NBYN01000004">
    <property type="protein sequence ID" value="OSO97088.1"/>
    <property type="molecule type" value="Genomic_DNA"/>
</dbReference>
<organism evidence="2 3">
    <name type="scientific">Cylindrospermopsis raciborskii CENA303</name>
    <dbReference type="NCBI Taxonomy" id="1170769"/>
    <lineage>
        <taxon>Bacteria</taxon>
        <taxon>Bacillati</taxon>
        <taxon>Cyanobacteriota</taxon>
        <taxon>Cyanophyceae</taxon>
        <taxon>Nostocales</taxon>
        <taxon>Aphanizomenonaceae</taxon>
        <taxon>Cylindrospermopsis</taxon>
    </lineage>
</organism>
<dbReference type="GO" id="GO:0016757">
    <property type="term" value="F:glycosyltransferase activity"/>
    <property type="evidence" value="ECO:0007669"/>
    <property type="project" value="TreeGrafter"/>
</dbReference>
<gene>
    <name evidence="2" type="ORF">B7O87_01005</name>
</gene>
<name>A0A1X4GIY0_9CYAN</name>
<sequence>MLIRIAVVASYAPSLVNFRGSLIVTLEKMGAKLLLIAPELTSKTIEPLELERAETIDLPMNRNGVNPFEDLSTCYFLWKSLRKFSPDIVLTYTAKPVIYGTLASYFARVPKSYALVTGLGSTFTDNSDISKYTAFLTRYLYKIAMRCVTASIFQNPDDEETFREKKILPASVTSYVVNGSGVDLKYFSPSPLPESASFLMMARLLVDKGVREYVAAARQIKLQHPQTRFLLAGPLDNNPTSISADELQSWIDDSTVEYLGFLNDVRPAISRCSVYVLPSYREGTPRSVLEAMSMGRAIITTNTPGCRETVQHGVNGYLIPVRDVNALVSSMKELFDPALRCQLGLASRSIAEEKYDVHKVNQQMLTAMGL</sequence>
<comment type="caution">
    <text evidence="2">The sequence shown here is derived from an EMBL/GenBank/DDBJ whole genome shotgun (WGS) entry which is preliminary data.</text>
</comment>
<accession>A0A1X4GIY0</accession>
<dbReference type="PANTHER" id="PTHR45947">
    <property type="entry name" value="SULFOQUINOVOSYL TRANSFERASE SQD2"/>
    <property type="match status" value="1"/>
</dbReference>
<dbReference type="Gene3D" id="3.40.50.2000">
    <property type="entry name" value="Glycogen Phosphorylase B"/>
    <property type="match status" value="2"/>
</dbReference>
<feature type="domain" description="Glycosyltransferase subfamily 4-like N-terminal" evidence="1">
    <location>
        <begin position="23"/>
        <end position="152"/>
    </location>
</feature>